<accession>A0A6V7NZS0</accession>
<keyword evidence="1" id="KW-0732">Signal</keyword>
<dbReference type="PANTHER" id="PTHR36770:SF1">
    <property type="entry name" value="PHOTOSYSTEM I ASSEMBLY FACTOR PSA3, CHLOROPLASTIC"/>
    <property type="match status" value="1"/>
</dbReference>
<dbReference type="EMBL" id="LR862143">
    <property type="protein sequence ID" value="CAD1823886.1"/>
    <property type="molecule type" value="Genomic_DNA"/>
</dbReference>
<gene>
    <name evidence="2" type="ORF">CB5_LOCUS7097</name>
</gene>
<feature type="chain" id="PRO_5027847015" description="Photosystem I assembly factor PSA3, chloroplastic" evidence="1">
    <location>
        <begin position="22"/>
        <end position="258"/>
    </location>
</feature>
<evidence type="ECO:0000313" key="2">
    <source>
        <dbReference type="EMBL" id="CAD1823886.1"/>
    </source>
</evidence>
<protein>
    <recommendedName>
        <fullName evidence="3">Photosystem I assembly factor PSA3, chloroplastic</fullName>
    </recommendedName>
</protein>
<organism evidence="2">
    <name type="scientific">Ananas comosus var. bracteatus</name>
    <name type="common">red pineapple</name>
    <dbReference type="NCBI Taxonomy" id="296719"/>
    <lineage>
        <taxon>Eukaryota</taxon>
        <taxon>Viridiplantae</taxon>
        <taxon>Streptophyta</taxon>
        <taxon>Embryophyta</taxon>
        <taxon>Tracheophyta</taxon>
        <taxon>Spermatophyta</taxon>
        <taxon>Magnoliopsida</taxon>
        <taxon>Liliopsida</taxon>
        <taxon>Poales</taxon>
        <taxon>Bromeliaceae</taxon>
        <taxon>Bromelioideae</taxon>
        <taxon>Ananas</taxon>
    </lineage>
</organism>
<dbReference type="GO" id="GO:0048564">
    <property type="term" value="P:photosystem I assembly"/>
    <property type="evidence" value="ECO:0007669"/>
    <property type="project" value="InterPro"/>
</dbReference>
<evidence type="ECO:0000256" key="1">
    <source>
        <dbReference type="SAM" id="SignalP"/>
    </source>
</evidence>
<dbReference type="AlphaFoldDB" id="A0A6V7NZS0"/>
<sequence>MGAPTLIGALPVVGLLARIFADEGGVGDDIVDFAEFRRRVGKKCGVTDSQAFYEFRDRRGRAGDPLYVLLCCWLAAVGAGLLKSEEIFEGVARLRISNDIEFEEETFLAMMNAAKEKRATLKSPPPEIPMEIRAEKALEGIYVCCFGQDPIEEEDAKLLRTILNAVFRQSEDPRLIGLLLPWHSKLLLVRGKAIRVKNSIKRGRRAANEGPRISATEKREFDLITVFVTKVLSIYLCRRKFDTIKDFSLPSRRGFVIF</sequence>
<reference evidence="2" key="1">
    <citation type="submission" date="2020-07" db="EMBL/GenBank/DDBJ databases">
        <authorList>
            <person name="Lin J."/>
        </authorList>
    </citation>
    <scope>NUCLEOTIDE SEQUENCE</scope>
</reference>
<dbReference type="InterPro" id="IPR037736">
    <property type="entry name" value="PSA3"/>
</dbReference>
<evidence type="ECO:0008006" key="3">
    <source>
        <dbReference type="Google" id="ProtNLM"/>
    </source>
</evidence>
<proteinExistence type="predicted"/>
<feature type="signal peptide" evidence="1">
    <location>
        <begin position="1"/>
        <end position="21"/>
    </location>
</feature>
<dbReference type="PANTHER" id="PTHR36770">
    <property type="entry name" value="PHOTOSYSTEM I ASSEMBLY FACTOR PSA3, CHLOROPLASTIC"/>
    <property type="match status" value="1"/>
</dbReference>
<name>A0A6V7NZS0_ANACO</name>